<organism evidence="2">
    <name type="scientific">Strongyloides ratti</name>
    <name type="common">Parasitic roundworm</name>
    <dbReference type="NCBI Taxonomy" id="34506"/>
    <lineage>
        <taxon>Eukaryota</taxon>
        <taxon>Metazoa</taxon>
        <taxon>Ecdysozoa</taxon>
        <taxon>Nematoda</taxon>
        <taxon>Chromadorea</taxon>
        <taxon>Rhabditida</taxon>
        <taxon>Tylenchina</taxon>
        <taxon>Panagrolaimomorpha</taxon>
        <taxon>Strongyloidoidea</taxon>
        <taxon>Strongyloididae</taxon>
        <taxon>Strongyloides</taxon>
    </lineage>
</organism>
<dbReference type="CTD" id="36373879"/>
<gene>
    <name evidence="2 4 5" type="ORF">SRAE_0000063300</name>
</gene>
<dbReference type="WBParaSite" id="SRAE_0000063300.1">
    <property type="protein sequence ID" value="SRAE_0000063300.1"/>
    <property type="gene ID" value="WBGene00256381"/>
</dbReference>
<feature type="region of interest" description="Disordered" evidence="1">
    <location>
        <begin position="132"/>
        <end position="170"/>
    </location>
</feature>
<dbReference type="Proteomes" id="UP000035682">
    <property type="component" value="Unplaced"/>
</dbReference>
<protein>
    <submittedName>
        <fullName evidence="2 4">Uncharacterized protein</fullName>
    </submittedName>
</protein>
<dbReference type="WormBase" id="SRAE_0000063300">
    <property type="protein sequence ID" value="SRP06845"/>
    <property type="gene ID" value="WBGene00256381"/>
</dbReference>
<sequence>MSETSNNPTPVEKKRSDINWVVLRSKDENGYEIVDMVQNAFLEMLNKDTNNCLHNCYLMYLDKTYIPNCIYRCTNCLTKNSLLNERLIRDVVKVYTNNKFITGNEREDEILENYHAIRTIFMRYEEERRKRFFSPKKQGEDKSRIQSLTAEGEKSGEQDSEQSGTKTGSAERKKIINIEEILHKRKIVNTSKRVVDKIIQQDTIKRKKKDNIHELNVSTVKKEDERKMSLDIYKQEFRKLMTNKFMSKYVIALKTAINN</sequence>
<dbReference type="AlphaFoldDB" id="A0A090KVR2"/>
<keyword evidence="3" id="KW-1185">Reference proteome</keyword>
<dbReference type="EMBL" id="LN609410">
    <property type="protein sequence ID" value="CEF61511.1"/>
    <property type="molecule type" value="Genomic_DNA"/>
</dbReference>
<reference evidence="2" key="1">
    <citation type="submission" date="2014-09" db="EMBL/GenBank/DDBJ databases">
        <authorList>
            <person name="Aslett A.Martin."/>
        </authorList>
    </citation>
    <scope>NUCLEOTIDE SEQUENCE</scope>
    <source>
        <strain evidence="2">ED321 Heterogonic</strain>
    </source>
</reference>
<evidence type="ECO:0000313" key="3">
    <source>
        <dbReference type="Proteomes" id="UP000035682"/>
    </source>
</evidence>
<evidence type="ECO:0000313" key="5">
    <source>
        <dbReference type="WormBase" id="SRAE_0000063300"/>
    </source>
</evidence>
<evidence type="ECO:0000313" key="4">
    <source>
        <dbReference type="WBParaSite" id="SRAE_0000063300.1"/>
    </source>
</evidence>
<dbReference type="RefSeq" id="XP_024500720.1">
    <property type="nucleotide sequence ID" value="XM_024646549.1"/>
</dbReference>
<evidence type="ECO:0000313" key="2">
    <source>
        <dbReference type="EMBL" id="CEF61511.1"/>
    </source>
</evidence>
<accession>A0A090KVR2</accession>
<proteinExistence type="predicted"/>
<name>A0A090KVR2_STRRB</name>
<reference evidence="3" key="2">
    <citation type="submission" date="2014-09" db="EMBL/GenBank/DDBJ databases">
        <authorList>
            <person name="Martin A.A."/>
        </authorList>
    </citation>
    <scope>NUCLEOTIDE SEQUENCE</scope>
    <source>
        <strain evidence="3">ED321</strain>
    </source>
</reference>
<dbReference type="GeneID" id="36373879"/>
<evidence type="ECO:0000256" key="1">
    <source>
        <dbReference type="SAM" id="MobiDB-lite"/>
    </source>
</evidence>
<reference evidence="4" key="3">
    <citation type="submission" date="2020-12" db="UniProtKB">
        <authorList>
            <consortium name="WormBaseParasite"/>
        </authorList>
    </citation>
    <scope>IDENTIFICATION</scope>
</reference>